<dbReference type="EMBL" id="ONZQ02000002">
    <property type="protein sequence ID" value="SPN99081.1"/>
    <property type="molecule type" value="Genomic_DNA"/>
</dbReference>
<reference evidence="1" key="1">
    <citation type="submission" date="2018-03" db="EMBL/GenBank/DDBJ databases">
        <authorList>
            <person name="Guldener U."/>
        </authorList>
    </citation>
    <scope>NUCLEOTIDE SEQUENCE</scope>
</reference>
<evidence type="ECO:0000313" key="1">
    <source>
        <dbReference type="EMBL" id="SPN99081.1"/>
    </source>
</evidence>
<protein>
    <submittedName>
        <fullName evidence="1">Uncharacterized protein</fullName>
    </submittedName>
</protein>
<name>A0AAE8MST6_9PEZI</name>
<dbReference type="AlphaFoldDB" id="A0AAE8MST6"/>
<keyword evidence="2" id="KW-1185">Reference proteome</keyword>
<gene>
    <name evidence="1" type="ORF">DNG_02120</name>
</gene>
<organism evidence="1 2">
    <name type="scientific">Cephalotrichum gorgonifer</name>
    <dbReference type="NCBI Taxonomy" id="2041049"/>
    <lineage>
        <taxon>Eukaryota</taxon>
        <taxon>Fungi</taxon>
        <taxon>Dikarya</taxon>
        <taxon>Ascomycota</taxon>
        <taxon>Pezizomycotina</taxon>
        <taxon>Sordariomycetes</taxon>
        <taxon>Hypocreomycetidae</taxon>
        <taxon>Microascales</taxon>
        <taxon>Microascaceae</taxon>
        <taxon>Cephalotrichum</taxon>
    </lineage>
</organism>
<accession>A0AAE8MST6</accession>
<sequence>MSSDSTSQQEPLTQVDVIITGVEGADRISGNNNATYGPVPRDEQLFRIELLEIAPSPIPVDQIFFVLLRGYIPPSKEKDINPDHLAAATLSITLSALLSDGEIEKPKTYAVPLRTTAFRDNAHISIRDEEGNFVDGLTGKGNNDIVTDFWIPGMFLRTGRWTFEVVGRM</sequence>
<comment type="caution">
    <text evidence="1">The sequence shown here is derived from an EMBL/GenBank/DDBJ whole genome shotgun (WGS) entry which is preliminary data.</text>
</comment>
<proteinExistence type="predicted"/>
<dbReference type="Proteomes" id="UP001187682">
    <property type="component" value="Unassembled WGS sequence"/>
</dbReference>
<evidence type="ECO:0000313" key="2">
    <source>
        <dbReference type="Proteomes" id="UP001187682"/>
    </source>
</evidence>